<proteinExistence type="predicted"/>
<evidence type="ECO:0000313" key="2">
    <source>
        <dbReference type="Proteomes" id="UP000286235"/>
    </source>
</evidence>
<sequence length="143" mass="16654">MVENVWTFIGIQRIEKTKFDKELSVIVNEAMKSIFSVTGLSPSGFSSFREMVEFGRQMNNEDSYFWDWMKEHGIGYLERIGKVSLPDEEDTMAFLAYRKLILESDMESNDVSNLFISVSELLKTVDEFVNSKEESLWEHSSLR</sequence>
<organism evidence="1 2">
    <name type="scientific">Caldibacillus debilis GB1</name>
    <dbReference type="NCBI Taxonomy" id="1339248"/>
    <lineage>
        <taxon>Bacteria</taxon>
        <taxon>Bacillati</taxon>
        <taxon>Bacillota</taxon>
        <taxon>Bacilli</taxon>
        <taxon>Bacillales</taxon>
        <taxon>Bacillaceae</taxon>
        <taxon>Caldibacillus</taxon>
    </lineage>
</organism>
<evidence type="ECO:0000313" key="1">
    <source>
        <dbReference type="EMBL" id="RKO61776.1"/>
    </source>
</evidence>
<dbReference type="RefSeq" id="WP_120669179.1">
    <property type="nucleotide sequence ID" value="NZ_AZRV01000035.1"/>
</dbReference>
<dbReference type="EMBL" id="AZRV01000035">
    <property type="protein sequence ID" value="RKO61776.1"/>
    <property type="molecule type" value="Genomic_DNA"/>
</dbReference>
<accession>A0A420VDY0</accession>
<keyword evidence="2" id="KW-1185">Reference proteome</keyword>
<protein>
    <submittedName>
        <fullName evidence="1">Uncharacterized protein</fullName>
    </submittedName>
</protein>
<dbReference type="Proteomes" id="UP000286235">
    <property type="component" value="Unassembled WGS sequence"/>
</dbReference>
<comment type="caution">
    <text evidence="1">The sequence shown here is derived from an EMBL/GenBank/DDBJ whole genome shotgun (WGS) entry which is preliminary data.</text>
</comment>
<reference evidence="1 2" key="1">
    <citation type="submission" date="2013-12" db="EMBL/GenBank/DDBJ databases">
        <title>Genome and proteome characterization of Caldibacillus debilis GB1 derived from a cellulolytic aero-tolerant co-culture.</title>
        <authorList>
            <person name="Wushke S.T."/>
            <person name="Zhang X."/>
            <person name="Fristensky B."/>
            <person name="Wilkins J.A."/>
            <person name="Levin D.B."/>
            <person name="Sparling R."/>
        </authorList>
    </citation>
    <scope>NUCLEOTIDE SEQUENCE [LARGE SCALE GENOMIC DNA]</scope>
    <source>
        <strain evidence="1 2">GB1</strain>
    </source>
</reference>
<name>A0A420VDY0_9BACI</name>
<dbReference type="AlphaFoldDB" id="A0A420VDY0"/>
<gene>
    <name evidence="1" type="ORF">Cdeb_01269</name>
</gene>